<dbReference type="AlphaFoldDB" id="A0A165BK68"/>
<feature type="region of interest" description="Disordered" evidence="1">
    <location>
        <begin position="1"/>
        <end position="20"/>
    </location>
</feature>
<name>A0A165BK68_EXIGL</name>
<dbReference type="Proteomes" id="UP000077266">
    <property type="component" value="Unassembled WGS sequence"/>
</dbReference>
<evidence type="ECO:0000256" key="1">
    <source>
        <dbReference type="SAM" id="MobiDB-lite"/>
    </source>
</evidence>
<dbReference type="EMBL" id="KV426448">
    <property type="protein sequence ID" value="KZV80800.1"/>
    <property type="molecule type" value="Genomic_DNA"/>
</dbReference>
<accession>A0A165BK68</accession>
<reference evidence="2 3" key="1">
    <citation type="journal article" date="2016" name="Mol. Biol. Evol.">
        <title>Comparative Genomics of Early-Diverging Mushroom-Forming Fungi Provides Insights into the Origins of Lignocellulose Decay Capabilities.</title>
        <authorList>
            <person name="Nagy L.G."/>
            <person name="Riley R."/>
            <person name="Tritt A."/>
            <person name="Adam C."/>
            <person name="Daum C."/>
            <person name="Floudas D."/>
            <person name="Sun H."/>
            <person name="Yadav J.S."/>
            <person name="Pangilinan J."/>
            <person name="Larsson K.H."/>
            <person name="Matsuura K."/>
            <person name="Barry K."/>
            <person name="Labutti K."/>
            <person name="Kuo R."/>
            <person name="Ohm R.A."/>
            <person name="Bhattacharya S.S."/>
            <person name="Shirouzu T."/>
            <person name="Yoshinaga Y."/>
            <person name="Martin F.M."/>
            <person name="Grigoriev I.V."/>
            <person name="Hibbett D.S."/>
        </authorList>
    </citation>
    <scope>NUCLEOTIDE SEQUENCE [LARGE SCALE GENOMIC DNA]</scope>
    <source>
        <strain evidence="2 3">HHB12029</strain>
    </source>
</reference>
<protein>
    <submittedName>
        <fullName evidence="2">Uncharacterized protein</fullName>
    </submittedName>
</protein>
<proteinExistence type="predicted"/>
<sequence>MSKDVKPGTSVPGSVPSPPAPVTALHSTSFFTSGDLSTEAHDHLWGSTVTVKRYLMALKPDIRSLLRFPYDMENRFILGWPANVDVSYSLPKGVDSGGPIGEQKGLPAPADTEPIADAARDVDGDDTIPELLPLYDSSDEESEDPEPPRRRGQESKSASTAAAKRHETSK</sequence>
<keyword evidence="3" id="KW-1185">Reference proteome</keyword>
<evidence type="ECO:0000313" key="2">
    <source>
        <dbReference type="EMBL" id="KZV80800.1"/>
    </source>
</evidence>
<gene>
    <name evidence="2" type="ORF">EXIGLDRAFT_704730</name>
</gene>
<evidence type="ECO:0000313" key="3">
    <source>
        <dbReference type="Proteomes" id="UP000077266"/>
    </source>
</evidence>
<organism evidence="2 3">
    <name type="scientific">Exidia glandulosa HHB12029</name>
    <dbReference type="NCBI Taxonomy" id="1314781"/>
    <lineage>
        <taxon>Eukaryota</taxon>
        <taxon>Fungi</taxon>
        <taxon>Dikarya</taxon>
        <taxon>Basidiomycota</taxon>
        <taxon>Agaricomycotina</taxon>
        <taxon>Agaricomycetes</taxon>
        <taxon>Auriculariales</taxon>
        <taxon>Exidiaceae</taxon>
        <taxon>Exidia</taxon>
    </lineage>
</organism>
<dbReference type="InParanoid" id="A0A165BK68"/>
<feature type="region of interest" description="Disordered" evidence="1">
    <location>
        <begin position="92"/>
        <end position="170"/>
    </location>
</feature>